<dbReference type="Gene3D" id="3.20.20.80">
    <property type="entry name" value="Glycosidases"/>
    <property type="match status" value="1"/>
</dbReference>
<evidence type="ECO:0000259" key="1">
    <source>
        <dbReference type="Pfam" id="PF08924"/>
    </source>
</evidence>
<dbReference type="InterPro" id="IPR036365">
    <property type="entry name" value="PGBD-like_sf"/>
</dbReference>
<dbReference type="AlphaFoldDB" id="A0A087E2P8"/>
<reference evidence="2 3" key="1">
    <citation type="submission" date="2014-03" db="EMBL/GenBank/DDBJ databases">
        <title>Genomics of Bifidobacteria.</title>
        <authorList>
            <person name="Ventura M."/>
            <person name="Milani C."/>
            <person name="Lugli G.A."/>
        </authorList>
    </citation>
    <scope>NUCLEOTIDE SEQUENCE [LARGE SCALE GENOMIC DNA]</scope>
    <source>
        <strain evidence="2 3">LMG 21395</strain>
    </source>
</reference>
<gene>
    <name evidence="2" type="ORF">THER5_0224</name>
</gene>
<dbReference type="OrthoDB" id="9815928at2"/>
<protein>
    <submittedName>
        <fullName evidence="2">Phage endolysin</fullName>
    </submittedName>
</protein>
<comment type="caution">
    <text evidence="2">The sequence shown here is derived from an EMBL/GenBank/DDBJ whole genome shotgun (WGS) entry which is preliminary data.</text>
</comment>
<evidence type="ECO:0000313" key="2">
    <source>
        <dbReference type="EMBL" id="KFJ02049.1"/>
    </source>
</evidence>
<dbReference type="Pfam" id="PF08924">
    <property type="entry name" value="Rv2525c_GlyHyd-like"/>
    <property type="match status" value="1"/>
</dbReference>
<dbReference type="EMBL" id="JGZT01000007">
    <property type="protein sequence ID" value="KFJ02049.1"/>
    <property type="molecule type" value="Genomic_DNA"/>
</dbReference>
<dbReference type="SUPFAM" id="SSF47090">
    <property type="entry name" value="PGBD-like"/>
    <property type="match status" value="1"/>
</dbReference>
<dbReference type="InterPro" id="IPR015020">
    <property type="entry name" value="Rv2525c-like_Glyco_Hydro-like"/>
</dbReference>
<evidence type="ECO:0000313" key="3">
    <source>
        <dbReference type="Proteomes" id="UP000029003"/>
    </source>
</evidence>
<feature type="domain" description="Rv2525c-like glycoside hydrolase-like" evidence="1">
    <location>
        <begin position="17"/>
        <end position="173"/>
    </location>
</feature>
<proteinExistence type="predicted"/>
<dbReference type="InterPro" id="IPR017853">
    <property type="entry name" value="GH"/>
</dbReference>
<accession>A0A087E2P8</accession>
<organism evidence="2 3">
    <name type="scientific">Bifidobacterium thermacidophilum subsp. thermacidophilum</name>
    <dbReference type="NCBI Taxonomy" id="79262"/>
    <lineage>
        <taxon>Bacteria</taxon>
        <taxon>Bacillati</taxon>
        <taxon>Actinomycetota</taxon>
        <taxon>Actinomycetes</taxon>
        <taxon>Bifidobacteriales</taxon>
        <taxon>Bifidobacteriaceae</taxon>
        <taxon>Bifidobacterium</taxon>
    </lineage>
</organism>
<sequence length="314" mass="32772">MASELIDYAWGHPDLAQVKASGRAGVIRYLTGSGGKALSKDEIARIKTAGLTLTLVYETTGTTVKGGRQAGVSDAAAARGAMTALGLPAGLVYFAVDYDMQPGEYALLDAYLDGAASVIGKTHTGVYAGYGPCAHAIGRGYAAWQTYAWSHGRIAQGIRLYQYKNGQRLAGGEVDFVRTSLADYGQVAWQQTPAVPAAPAAKTTAAVARLVVDGSAGPATIRRWQQVMGTTIDGVISGQINNGGARPNLYSVQYGKDGSNLIRAVQRRLGLKADGLMGPATIKAIQKHLGVTADGSFGPATVKALQNRLNAGRF</sequence>
<name>A0A087E2P8_9BIFI</name>
<dbReference type="Proteomes" id="UP000029003">
    <property type="component" value="Unassembled WGS sequence"/>
</dbReference>
<dbReference type="SUPFAM" id="SSF51445">
    <property type="entry name" value="(Trans)glycosidases"/>
    <property type="match status" value="1"/>
</dbReference>
<dbReference type="RefSeq" id="WP_052316531.1">
    <property type="nucleotide sequence ID" value="NZ_JGZT01000007.1"/>
</dbReference>